<dbReference type="SUPFAM" id="SSF89082">
    <property type="entry name" value="Antibiotic binding domain of TipA-like multidrug resistance regulators"/>
    <property type="match status" value="1"/>
</dbReference>
<dbReference type="PANTHER" id="PTHR30204:SF90">
    <property type="entry name" value="HTH-TYPE TRANSCRIPTIONAL ACTIVATOR MTA"/>
    <property type="match status" value="1"/>
</dbReference>
<gene>
    <name evidence="6" type="ORF">BA062_38450</name>
</gene>
<keyword evidence="1" id="KW-0805">Transcription regulation</keyword>
<evidence type="ECO:0000256" key="2">
    <source>
        <dbReference type="ARBA" id="ARBA00023125"/>
    </source>
</evidence>
<dbReference type="GO" id="GO:0003700">
    <property type="term" value="F:DNA-binding transcription factor activity"/>
    <property type="evidence" value="ECO:0007669"/>
    <property type="project" value="InterPro"/>
</dbReference>
<dbReference type="InterPro" id="IPR000551">
    <property type="entry name" value="MerR-type_HTH_dom"/>
</dbReference>
<dbReference type="Gene3D" id="1.10.1660.10">
    <property type="match status" value="1"/>
</dbReference>
<evidence type="ECO:0000313" key="7">
    <source>
        <dbReference type="Proteomes" id="UP000247892"/>
    </source>
</evidence>
<dbReference type="Proteomes" id="UP000247892">
    <property type="component" value="Unassembled WGS sequence"/>
</dbReference>
<dbReference type="Pfam" id="PF13411">
    <property type="entry name" value="MerR_1"/>
    <property type="match status" value="1"/>
</dbReference>
<dbReference type="Pfam" id="PF07739">
    <property type="entry name" value="TipAS"/>
    <property type="match status" value="1"/>
</dbReference>
<dbReference type="OrthoDB" id="9809391at2"/>
<dbReference type="InterPro" id="IPR009061">
    <property type="entry name" value="DNA-bd_dom_put_sf"/>
</dbReference>
<reference evidence="6 7" key="1">
    <citation type="submission" date="2016-07" db="EMBL/GenBank/DDBJ databases">
        <title>Draft genome sequence of Prauserella sp. YIM 121212, isolated from alkaline soil.</title>
        <authorList>
            <person name="Ruckert C."/>
            <person name="Albersmeier A."/>
            <person name="Jiang C.-L."/>
            <person name="Jiang Y."/>
            <person name="Kalinowski J."/>
            <person name="Schneider O."/>
            <person name="Winkler A."/>
            <person name="Zotchev S.B."/>
        </authorList>
    </citation>
    <scope>NUCLEOTIDE SEQUENCE [LARGE SCALE GENOMIC DNA]</scope>
    <source>
        <strain evidence="6 7">YIM 121212</strain>
    </source>
</reference>
<dbReference type="SUPFAM" id="SSF46955">
    <property type="entry name" value="Putative DNA-binding domain"/>
    <property type="match status" value="1"/>
</dbReference>
<comment type="caution">
    <text evidence="6">The sequence shown here is derived from an EMBL/GenBank/DDBJ whole genome shotgun (WGS) entry which is preliminary data.</text>
</comment>
<dbReference type="PROSITE" id="PS50937">
    <property type="entry name" value="HTH_MERR_2"/>
    <property type="match status" value="1"/>
</dbReference>
<dbReference type="SMART" id="SM00422">
    <property type="entry name" value="HTH_MERR"/>
    <property type="match status" value="1"/>
</dbReference>
<organism evidence="6 7">
    <name type="scientific">Prauserella flavalba</name>
    <dbReference type="NCBI Taxonomy" id="1477506"/>
    <lineage>
        <taxon>Bacteria</taxon>
        <taxon>Bacillati</taxon>
        <taxon>Actinomycetota</taxon>
        <taxon>Actinomycetes</taxon>
        <taxon>Pseudonocardiales</taxon>
        <taxon>Pseudonocardiaceae</taxon>
        <taxon>Prauserella</taxon>
    </lineage>
</organism>
<dbReference type="AlphaFoldDB" id="A0A318LBK4"/>
<dbReference type="PANTHER" id="PTHR30204">
    <property type="entry name" value="REDOX-CYCLING DRUG-SENSING TRANSCRIPTIONAL ACTIVATOR SOXR"/>
    <property type="match status" value="1"/>
</dbReference>
<evidence type="ECO:0000313" key="6">
    <source>
        <dbReference type="EMBL" id="PXY16763.1"/>
    </source>
</evidence>
<dbReference type="EMBL" id="MASU01000035">
    <property type="protein sequence ID" value="PXY16763.1"/>
    <property type="molecule type" value="Genomic_DNA"/>
</dbReference>
<evidence type="ECO:0000256" key="4">
    <source>
        <dbReference type="ARBA" id="ARBA00023163"/>
    </source>
</evidence>
<evidence type="ECO:0000259" key="5">
    <source>
        <dbReference type="PROSITE" id="PS50937"/>
    </source>
</evidence>
<dbReference type="GO" id="GO:0003677">
    <property type="term" value="F:DNA binding"/>
    <property type="evidence" value="ECO:0007669"/>
    <property type="project" value="UniProtKB-KW"/>
</dbReference>
<dbReference type="InterPro" id="IPR047057">
    <property type="entry name" value="MerR_fam"/>
</dbReference>
<sequence>MAYSIVQVARIAKVTSRTLRHYDEIGLLPPAYVGGNGYRYYEEDQLLRLQQILVLRELGLGLDAIGDILDRQTDRLAALKVHHEWLTAERDRFDRLARTVRSTIEKLEGGNTVNAEELYTGFERHSEQAQRLAEEAEERWPGSLASHERVKGWSEEKWQAVQQAGADASARLAELMREGVAPDDPRAIEATDAHYRWVCHFWTPDRESYPGLGRLYVDDPPFTASIDEVAPGLAAYLRDTMAAYAQARLS</sequence>
<keyword evidence="3" id="KW-0010">Activator</keyword>
<keyword evidence="7" id="KW-1185">Reference proteome</keyword>
<keyword evidence="4" id="KW-0804">Transcription</keyword>
<evidence type="ECO:0000256" key="3">
    <source>
        <dbReference type="ARBA" id="ARBA00023159"/>
    </source>
</evidence>
<dbReference type="Gene3D" id="1.10.490.50">
    <property type="entry name" value="Antibiotic binding domain of TipA-like multidrug resistance regulators"/>
    <property type="match status" value="1"/>
</dbReference>
<keyword evidence="2" id="KW-0238">DNA-binding</keyword>
<proteinExistence type="predicted"/>
<dbReference type="InterPro" id="IPR036244">
    <property type="entry name" value="TipA-like_antibiotic-bd"/>
</dbReference>
<dbReference type="InterPro" id="IPR012925">
    <property type="entry name" value="TipAS_dom"/>
</dbReference>
<evidence type="ECO:0000256" key="1">
    <source>
        <dbReference type="ARBA" id="ARBA00023015"/>
    </source>
</evidence>
<protein>
    <recommendedName>
        <fullName evidence="5">HTH merR-type domain-containing protein</fullName>
    </recommendedName>
</protein>
<feature type="domain" description="HTH merR-type" evidence="5">
    <location>
        <begin position="2"/>
        <end position="71"/>
    </location>
</feature>
<dbReference type="CDD" id="cd01106">
    <property type="entry name" value="HTH_TipAL-Mta"/>
    <property type="match status" value="1"/>
</dbReference>
<name>A0A318LBK4_9PSEU</name>
<dbReference type="RefSeq" id="WP_110344163.1">
    <property type="nucleotide sequence ID" value="NZ_MASU01000035.1"/>
</dbReference>
<accession>A0A318LBK4</accession>